<dbReference type="PANTHER" id="PTHR46652:SF3">
    <property type="entry name" value="LEUCINE-RICH REPEAT-CONTAINING PROTEIN 9"/>
    <property type="match status" value="1"/>
</dbReference>
<sequence>MESADSDLTEYDEKMIEKYQNDVENNELQINNNEDLRTLNFISQLNVSKLKLSNCYNIEPQLQSDQIRELTIEECGISSVEGFQLENIKVLNLPGNEVCELNGDDFPHIRELDISNNDCDDISFLESMPKLKKLNMNMNRIDDMSVLEQLLSLEDLDISETKQGDIDSLKNLSKLKRLKLFWNDVVNIDVLGKLKNLEDVDVSYNAGVDISPLMKLQKLVKLNVSCINLTNFETLLKIHSLKELNLSRNGIKQLDLQQCTQLTSLTLAENQLIDVSFIKFLVNLKHLDLSHNKADVEPLSTLIQLTSLNLKDCNLCTLSTLKYLVNLEELNISDNQIDITAICCFTKLKILQLNSCNIRNLSVLKNLNLEELGLDENELENIKDLQYMIGMKKLSLNGCGLYEISIIRLLQKIKYLCLANNKIISLSPLAEIKTLSDLDIDSNFVQDLSKIQAHKNYKSYNIGTQQEPTAESMKLAIRMDAIDQINIQARQIRRKIHNLKAVNNIKKESINMSKSMFNQVNFANNVIRLFQKLDNNEGCQ</sequence>
<organism evidence="3">
    <name type="scientific">Hexamita inflata</name>
    <dbReference type="NCBI Taxonomy" id="28002"/>
    <lineage>
        <taxon>Eukaryota</taxon>
        <taxon>Metamonada</taxon>
        <taxon>Diplomonadida</taxon>
        <taxon>Hexamitidae</taxon>
        <taxon>Hexamitinae</taxon>
        <taxon>Hexamita</taxon>
    </lineage>
</organism>
<reference evidence="3" key="1">
    <citation type="submission" date="2023-06" db="EMBL/GenBank/DDBJ databases">
        <authorList>
            <person name="Kurt Z."/>
        </authorList>
    </citation>
    <scope>NUCLEOTIDE SEQUENCE</scope>
</reference>
<dbReference type="PANTHER" id="PTHR46652">
    <property type="entry name" value="LEUCINE-RICH REPEAT AND IQ DOMAIN-CONTAINING PROTEIN 1-RELATED"/>
    <property type="match status" value="1"/>
</dbReference>
<dbReference type="InterPro" id="IPR032675">
    <property type="entry name" value="LRR_dom_sf"/>
</dbReference>
<dbReference type="Gene3D" id="3.80.10.10">
    <property type="entry name" value="Ribonuclease Inhibitor"/>
    <property type="match status" value="2"/>
</dbReference>
<evidence type="ECO:0000256" key="2">
    <source>
        <dbReference type="ARBA" id="ARBA00022737"/>
    </source>
</evidence>
<dbReference type="EMBL" id="CATOUU010000649">
    <property type="protein sequence ID" value="CAI9937718.1"/>
    <property type="molecule type" value="Genomic_DNA"/>
</dbReference>
<dbReference type="InterPro" id="IPR025875">
    <property type="entry name" value="Leu-rich_rpt_4"/>
</dbReference>
<dbReference type="AlphaFoldDB" id="A0AA86PFK8"/>
<keyword evidence="2" id="KW-0677">Repeat</keyword>
<dbReference type="Pfam" id="PF12799">
    <property type="entry name" value="LRR_4"/>
    <property type="match status" value="1"/>
</dbReference>
<dbReference type="SMART" id="SM00365">
    <property type="entry name" value="LRR_SD22"/>
    <property type="match status" value="3"/>
</dbReference>
<keyword evidence="5" id="KW-1185">Reference proteome</keyword>
<dbReference type="EMBL" id="CAXDID020000692">
    <property type="protein sequence ID" value="CAL6110620.1"/>
    <property type="molecule type" value="Genomic_DNA"/>
</dbReference>
<proteinExistence type="predicted"/>
<gene>
    <name evidence="3" type="ORF">HINF_LOCUS25363</name>
    <name evidence="4" type="ORF">HINF_LOCUS76006</name>
</gene>
<dbReference type="SUPFAM" id="SSF52058">
    <property type="entry name" value="L domain-like"/>
    <property type="match status" value="2"/>
</dbReference>
<accession>A0AA86PFK8</accession>
<dbReference type="InterPro" id="IPR050836">
    <property type="entry name" value="SDS22/Internalin_LRR"/>
</dbReference>
<dbReference type="Proteomes" id="UP001642409">
    <property type="component" value="Unassembled WGS sequence"/>
</dbReference>
<keyword evidence="1" id="KW-0433">Leucine-rich repeat</keyword>
<comment type="caution">
    <text evidence="3">The sequence shown here is derived from an EMBL/GenBank/DDBJ whole genome shotgun (WGS) entry which is preliminary data.</text>
</comment>
<dbReference type="PROSITE" id="PS51450">
    <property type="entry name" value="LRR"/>
    <property type="match status" value="5"/>
</dbReference>
<reference evidence="4 5" key="2">
    <citation type="submission" date="2024-07" db="EMBL/GenBank/DDBJ databases">
        <authorList>
            <person name="Akdeniz Z."/>
        </authorList>
    </citation>
    <scope>NUCLEOTIDE SEQUENCE [LARGE SCALE GENOMIC DNA]</scope>
</reference>
<name>A0AA86PFK8_9EUKA</name>
<protein>
    <submittedName>
        <fullName evidence="3">Uncharacterized protein</fullName>
    </submittedName>
</protein>
<evidence type="ECO:0000313" key="3">
    <source>
        <dbReference type="EMBL" id="CAI9937718.1"/>
    </source>
</evidence>
<dbReference type="InterPro" id="IPR001611">
    <property type="entry name" value="Leu-rich_rpt"/>
</dbReference>
<evidence type="ECO:0000313" key="5">
    <source>
        <dbReference type="Proteomes" id="UP001642409"/>
    </source>
</evidence>
<evidence type="ECO:0000256" key="1">
    <source>
        <dbReference type="ARBA" id="ARBA00022614"/>
    </source>
</evidence>
<evidence type="ECO:0000313" key="4">
    <source>
        <dbReference type="EMBL" id="CAL6110620.1"/>
    </source>
</evidence>